<keyword evidence="1" id="KW-1133">Transmembrane helix</keyword>
<proteinExistence type="evidence at transcript level"/>
<feature type="transmembrane region" description="Helical" evidence="1">
    <location>
        <begin position="20"/>
        <end position="46"/>
    </location>
</feature>
<dbReference type="AlphaFoldDB" id="G2HEL2"/>
<keyword evidence="1" id="KW-0472">Membrane</keyword>
<protein>
    <submittedName>
        <fullName evidence="2">Uncharacterized protein</fullName>
    </submittedName>
</protein>
<accession>G2HEL2</accession>
<name>G2HEL2_PANTR</name>
<dbReference type="EMBL" id="AK305176">
    <property type="protein sequence ID" value="BAK62170.1"/>
    <property type="molecule type" value="mRNA"/>
</dbReference>
<keyword evidence="1" id="KW-0812">Transmembrane</keyword>
<evidence type="ECO:0000256" key="1">
    <source>
        <dbReference type="SAM" id="Phobius"/>
    </source>
</evidence>
<organism evidence="2">
    <name type="scientific">Pan troglodytes</name>
    <name type="common">Chimpanzee</name>
    <dbReference type="NCBI Taxonomy" id="9598"/>
    <lineage>
        <taxon>Eukaryota</taxon>
        <taxon>Metazoa</taxon>
        <taxon>Chordata</taxon>
        <taxon>Craniata</taxon>
        <taxon>Vertebrata</taxon>
        <taxon>Euteleostomi</taxon>
        <taxon>Mammalia</taxon>
        <taxon>Eutheria</taxon>
        <taxon>Euarchontoglires</taxon>
        <taxon>Primates</taxon>
        <taxon>Haplorrhini</taxon>
        <taxon>Catarrhini</taxon>
        <taxon>Hominidae</taxon>
        <taxon>Pan</taxon>
    </lineage>
</organism>
<reference evidence="2" key="1">
    <citation type="journal article" date="2011" name="Funct. Integr. Genomics">
        <title>Major chimpanzee-specific structural changes in sperm development-associated genes.</title>
        <authorList>
            <person name="Kim R.N."/>
            <person name="Kim D.W."/>
            <person name="Choi S.H."/>
            <person name="Chae S.H."/>
            <person name="Nam S.H."/>
            <person name="Kim D.W."/>
            <person name="Kim A."/>
            <person name="Kang A."/>
            <person name="Park K.H."/>
            <person name="Lee Y.S."/>
            <person name="Hirai M."/>
            <person name="Suzuki Y."/>
            <person name="Sugano S."/>
            <person name="Hashimoto K."/>
            <person name="Kim D.S."/>
            <person name="Park H.S."/>
        </authorList>
    </citation>
    <scope>NUCLEOTIDE SEQUENCE</scope>
    <source>
        <tissue evidence="2">Testis</tissue>
    </source>
</reference>
<evidence type="ECO:0000313" key="2">
    <source>
        <dbReference type="EMBL" id="BAK62170.1"/>
    </source>
</evidence>
<sequence>MNDRVTHGLSPRLECSGIIIAYFSLKLLDLSVIPALPGYFFLFLLFL</sequence>